<dbReference type="STRING" id="84035.SAMN05660742_101157"/>
<dbReference type="Proteomes" id="UP000199662">
    <property type="component" value="Unassembled WGS sequence"/>
</dbReference>
<sequence>MLRRWLLIIILCTIGLVLASAVAKAAPALVDTVQVEVQADGHLPLLIQRRMEASVHTIAEQVLTGHNVNEAILKRMEYEQLIREVFNRILIGYTVTAVQVIPGSDTQVTVKLVPWDDVIKKIDTTVQVEGMPPEIAALALQDVTGIENLFEQNMLGLPIDAADWTNGILKSSLNSFMQEHLPEFRADFDVEPGTVAKVKIVLYPKVPVVRNVDLAMRSESMPNILLLNYRPQIQKKADIMLGVPVDFVKRHNAYFNQVLVTSLDEQKDFRSFHVKTHIELNPGEKTYVKSYSDTERYRFTLEGYFDINSKEDNTAFRIHLGRFISSQDEVFTELDFYPQSVTWKAFYGYEREMLPTVRMGMKYDSNAHNGVFLLKKKFDNKWLLRYEYAFADQTEEMGLRYKIHDFVSLEYIMDDKDSWLRLIGNF</sequence>
<evidence type="ECO:0000256" key="1">
    <source>
        <dbReference type="SAM" id="SignalP"/>
    </source>
</evidence>
<feature type="signal peptide" evidence="1">
    <location>
        <begin position="1"/>
        <end position="25"/>
    </location>
</feature>
<evidence type="ECO:0000313" key="2">
    <source>
        <dbReference type="EMBL" id="SEI82488.1"/>
    </source>
</evidence>
<dbReference type="AlphaFoldDB" id="A0A1H6TR25"/>
<reference evidence="2 3" key="1">
    <citation type="submission" date="2016-10" db="EMBL/GenBank/DDBJ databases">
        <authorList>
            <person name="de Groot N.N."/>
        </authorList>
    </citation>
    <scope>NUCLEOTIDE SEQUENCE [LARGE SCALE GENOMIC DNA]</scope>
    <source>
        <strain evidence="2 3">DSM 2179</strain>
    </source>
</reference>
<accession>A0A1H6TR25</accession>
<evidence type="ECO:0000313" key="3">
    <source>
        <dbReference type="Proteomes" id="UP000199662"/>
    </source>
</evidence>
<evidence type="ECO:0008006" key="4">
    <source>
        <dbReference type="Google" id="ProtNLM"/>
    </source>
</evidence>
<name>A0A1H6TR25_9FIRM</name>
<feature type="chain" id="PRO_5011633963" description="Acylphosphatase" evidence="1">
    <location>
        <begin position="26"/>
        <end position="426"/>
    </location>
</feature>
<dbReference type="RefSeq" id="WP_091828386.1">
    <property type="nucleotide sequence ID" value="NZ_FNZK01000001.1"/>
</dbReference>
<gene>
    <name evidence="2" type="ORF">SAMN05660742_101157</name>
</gene>
<dbReference type="EMBL" id="FNZK01000001">
    <property type="protein sequence ID" value="SEI82488.1"/>
    <property type="molecule type" value="Genomic_DNA"/>
</dbReference>
<keyword evidence="3" id="KW-1185">Reference proteome</keyword>
<protein>
    <recommendedName>
        <fullName evidence="4">Acylphosphatase</fullName>
    </recommendedName>
</protein>
<organism evidence="2 3">
    <name type="scientific">Propionispira arboris</name>
    <dbReference type="NCBI Taxonomy" id="84035"/>
    <lineage>
        <taxon>Bacteria</taxon>
        <taxon>Bacillati</taxon>
        <taxon>Bacillota</taxon>
        <taxon>Negativicutes</taxon>
        <taxon>Selenomonadales</taxon>
        <taxon>Selenomonadaceae</taxon>
        <taxon>Propionispira</taxon>
    </lineage>
</organism>
<keyword evidence="1" id="KW-0732">Signal</keyword>
<proteinExistence type="predicted"/>